<organism evidence="6 7">
    <name type="scientific">Abditibacterium utsteinense</name>
    <dbReference type="NCBI Taxonomy" id="1960156"/>
    <lineage>
        <taxon>Bacteria</taxon>
        <taxon>Pseudomonadati</taxon>
        <taxon>Abditibacteriota</taxon>
        <taxon>Abditibacteriia</taxon>
        <taxon>Abditibacteriales</taxon>
        <taxon>Abditibacteriaceae</taxon>
        <taxon>Abditibacterium</taxon>
    </lineage>
</organism>
<dbReference type="Pfam" id="PF03976">
    <property type="entry name" value="PPK2"/>
    <property type="match status" value="1"/>
</dbReference>
<dbReference type="PANTHER" id="PTHR34383">
    <property type="entry name" value="POLYPHOSPHATE:AMP PHOSPHOTRANSFERASE-RELATED"/>
    <property type="match status" value="1"/>
</dbReference>
<comment type="caution">
    <text evidence="6">The sequence shown here is derived from an EMBL/GenBank/DDBJ whole genome shotgun (WGS) entry which is preliminary data.</text>
</comment>
<dbReference type="Gene3D" id="3.40.50.300">
    <property type="entry name" value="P-loop containing nucleotide triphosphate hydrolases"/>
    <property type="match status" value="1"/>
</dbReference>
<gene>
    <name evidence="6" type="ORF">B1R32_10427</name>
</gene>
<keyword evidence="4" id="KW-0175">Coiled coil</keyword>
<name>A0A2S8SUR7_9BACT</name>
<dbReference type="GO" id="GO:0006797">
    <property type="term" value="P:polyphosphate metabolic process"/>
    <property type="evidence" value="ECO:0007669"/>
    <property type="project" value="InterPro"/>
</dbReference>
<feature type="domain" description="Polyphosphate kinase-2-related" evidence="5">
    <location>
        <begin position="29"/>
        <end position="255"/>
    </location>
</feature>
<dbReference type="RefSeq" id="WP_105482916.1">
    <property type="nucleotide sequence ID" value="NZ_NIGF01000004.1"/>
</dbReference>
<evidence type="ECO:0000256" key="3">
    <source>
        <dbReference type="ARBA" id="ARBA00022777"/>
    </source>
</evidence>
<evidence type="ECO:0000256" key="1">
    <source>
        <dbReference type="ARBA" id="ARBA00009924"/>
    </source>
</evidence>
<dbReference type="InterPro" id="IPR022300">
    <property type="entry name" value="PPK2-rel_1"/>
</dbReference>
<keyword evidence="3" id="KW-0418">Kinase</keyword>
<dbReference type="AlphaFoldDB" id="A0A2S8SUR7"/>
<dbReference type="SUPFAM" id="SSF52540">
    <property type="entry name" value="P-loop containing nucleoside triphosphate hydrolases"/>
    <property type="match status" value="1"/>
</dbReference>
<dbReference type="InterPro" id="IPR016898">
    <property type="entry name" value="Polyphosphate_phosphotransfera"/>
</dbReference>
<protein>
    <submittedName>
        <fullName evidence="6">Polyphosphate:nucleotide phosphotransferase, PPK2 family</fullName>
    </submittedName>
</protein>
<keyword evidence="7" id="KW-1185">Reference proteome</keyword>
<sequence length="269" mass="30767">MKKTNLISVKPGDKVRLKDIDTGGKGAYNSKEETFERLKTLETQLAKLQERLYAEHKRSLLIVLQATDTGGKDGATKRLFTGVNPAGIQVTSFKAPSDLELSHDFLWRIHGAAPPRGMIGVWNRSHYEDVLITRVHGLIDQKTAQKRFESINNFEQMLVENGTVILKFFLHISKKEQKERLQARLDNPEKNWKFNPGDLKERALWSDYQDAYQDVLNHCSTENAPWNIVPADHKWARDIALCESVTAALEEMNPQFPKVDFDPQKIKVD</sequence>
<dbReference type="PANTHER" id="PTHR34383:SF3">
    <property type="entry name" value="POLYPHOSPHATE:AMP PHOSPHOTRANSFERASE"/>
    <property type="match status" value="1"/>
</dbReference>
<dbReference type="Proteomes" id="UP000237684">
    <property type="component" value="Unassembled WGS sequence"/>
</dbReference>
<evidence type="ECO:0000259" key="5">
    <source>
        <dbReference type="Pfam" id="PF03976"/>
    </source>
</evidence>
<feature type="coiled-coil region" evidence="4">
    <location>
        <begin position="31"/>
        <end position="58"/>
    </location>
</feature>
<dbReference type="InterPro" id="IPR022488">
    <property type="entry name" value="PPK2-related"/>
</dbReference>
<dbReference type="GO" id="GO:0008976">
    <property type="term" value="F:polyphosphate kinase activity"/>
    <property type="evidence" value="ECO:0007669"/>
    <property type="project" value="InterPro"/>
</dbReference>
<evidence type="ECO:0000313" key="6">
    <source>
        <dbReference type="EMBL" id="PQV64534.1"/>
    </source>
</evidence>
<reference evidence="6 7" key="1">
    <citation type="journal article" date="2018" name="Syst. Appl. Microbiol.">
        <title>Abditibacterium utsteinense sp. nov., the first cultivated member of candidate phylum FBP, isolated from ice-free Antarctic soil samples.</title>
        <authorList>
            <person name="Tahon G."/>
            <person name="Tytgat B."/>
            <person name="Lebbe L."/>
            <person name="Carlier A."/>
            <person name="Willems A."/>
        </authorList>
    </citation>
    <scope>NUCLEOTIDE SEQUENCE [LARGE SCALE GENOMIC DNA]</scope>
    <source>
        <strain evidence="6 7">LMG 29911</strain>
    </source>
</reference>
<accession>A0A2S8SUR7</accession>
<evidence type="ECO:0000256" key="4">
    <source>
        <dbReference type="SAM" id="Coils"/>
    </source>
</evidence>
<dbReference type="InterPro" id="IPR027417">
    <property type="entry name" value="P-loop_NTPase"/>
</dbReference>
<dbReference type="EMBL" id="NIGF01000004">
    <property type="protein sequence ID" value="PQV64534.1"/>
    <property type="molecule type" value="Genomic_DNA"/>
</dbReference>
<dbReference type="OrthoDB" id="9775224at2"/>
<comment type="similarity">
    <text evidence="1">Belongs to the polyphosphate kinase 2 (PPK2) family. Class I subfamily.</text>
</comment>
<proteinExistence type="inferred from homology"/>
<dbReference type="InParanoid" id="A0A2S8SUR7"/>
<evidence type="ECO:0000313" key="7">
    <source>
        <dbReference type="Proteomes" id="UP000237684"/>
    </source>
</evidence>
<dbReference type="PIRSF" id="PIRSF028756">
    <property type="entry name" value="PPK2_prd"/>
    <property type="match status" value="1"/>
</dbReference>
<evidence type="ECO:0000256" key="2">
    <source>
        <dbReference type="ARBA" id="ARBA00022679"/>
    </source>
</evidence>
<dbReference type="NCBIfam" id="TIGR03709">
    <property type="entry name" value="PPK2_rel_1"/>
    <property type="match status" value="1"/>
</dbReference>
<keyword evidence="2 6" id="KW-0808">Transferase</keyword>